<dbReference type="Proteomes" id="UP000029228">
    <property type="component" value="Unassembled WGS sequence"/>
</dbReference>
<comment type="caution">
    <text evidence="1">The sequence shown here is derived from an EMBL/GenBank/DDBJ whole genome shotgun (WGS) entry which is preliminary data.</text>
</comment>
<sequence>MILLHVKREHFDQILTIELFGRNIYRNVKVVREIRHPLLNLKTQALN</sequence>
<gene>
    <name evidence="1" type="ORF">JCM19235_6457</name>
</gene>
<accession>A0A090RUL5</accession>
<evidence type="ECO:0000313" key="2">
    <source>
        <dbReference type="Proteomes" id="UP000029228"/>
    </source>
</evidence>
<dbReference type="EMBL" id="BBMR01000002">
    <property type="protein sequence ID" value="GAL17904.1"/>
    <property type="molecule type" value="Genomic_DNA"/>
</dbReference>
<keyword evidence="2" id="KW-1185">Reference proteome</keyword>
<protein>
    <submittedName>
        <fullName evidence="1">Uncharacterized protein</fullName>
    </submittedName>
</protein>
<reference evidence="1 2" key="2">
    <citation type="submission" date="2014-09" db="EMBL/GenBank/DDBJ databases">
        <authorList>
            <consortium name="NBRP consortium"/>
            <person name="Sawabe T."/>
            <person name="Meirelles P."/>
            <person name="Nakanishi M."/>
            <person name="Sayaka M."/>
            <person name="Hattori M."/>
            <person name="Ohkuma M."/>
        </authorList>
    </citation>
    <scope>NUCLEOTIDE SEQUENCE [LARGE SCALE GENOMIC DNA]</scope>
    <source>
        <strain evidence="2">JCM19235</strain>
    </source>
</reference>
<organism evidence="1 2">
    <name type="scientific">Vibrio maritimus</name>
    <dbReference type="NCBI Taxonomy" id="990268"/>
    <lineage>
        <taxon>Bacteria</taxon>
        <taxon>Pseudomonadati</taxon>
        <taxon>Pseudomonadota</taxon>
        <taxon>Gammaproteobacteria</taxon>
        <taxon>Vibrionales</taxon>
        <taxon>Vibrionaceae</taxon>
        <taxon>Vibrio</taxon>
    </lineage>
</organism>
<reference evidence="1 2" key="1">
    <citation type="submission" date="2014-09" db="EMBL/GenBank/DDBJ databases">
        <title>Vibrio maritimus JCM 19235. (C45) whole genome shotgun sequence.</title>
        <authorList>
            <person name="Sawabe T."/>
            <person name="Meirelles P."/>
            <person name="Nakanishi M."/>
            <person name="Sayaka M."/>
            <person name="Hattori M."/>
            <person name="Ohkuma M."/>
        </authorList>
    </citation>
    <scope>NUCLEOTIDE SEQUENCE [LARGE SCALE GENOMIC DNA]</scope>
    <source>
        <strain evidence="2">JCM19235</strain>
    </source>
</reference>
<dbReference type="AlphaFoldDB" id="A0A090RUL5"/>
<proteinExistence type="predicted"/>
<name>A0A090RUL5_9VIBR</name>
<evidence type="ECO:0000313" key="1">
    <source>
        <dbReference type="EMBL" id="GAL17904.1"/>
    </source>
</evidence>